<accession>A0A699V152</accession>
<sequence length="102" mass="11761">MFRRNQGEREHCTLCGKDGHNEDGCFKKIGYPDWWPRKVRKEKQIPSTDRVEGESWPTPGITEAQYRQLINVLEAKGGIVRQEETPIVNMSGYTFGGFDWDG</sequence>
<dbReference type="PANTHER" id="PTHR34222:SF88">
    <property type="entry name" value="ZINC FINGER, CCHC-TYPE"/>
    <property type="match status" value="1"/>
</dbReference>
<name>A0A699V152_TANCI</name>
<dbReference type="PANTHER" id="PTHR34222">
    <property type="entry name" value="GAG_PRE-INTEGRS DOMAIN-CONTAINING PROTEIN"/>
    <property type="match status" value="1"/>
</dbReference>
<reference evidence="1" key="1">
    <citation type="journal article" date="2019" name="Sci. Rep.">
        <title>Draft genome of Tanacetum cinerariifolium, the natural source of mosquito coil.</title>
        <authorList>
            <person name="Yamashiro T."/>
            <person name="Shiraishi A."/>
            <person name="Satake H."/>
            <person name="Nakayama K."/>
        </authorList>
    </citation>
    <scope>NUCLEOTIDE SEQUENCE</scope>
</reference>
<dbReference type="AlphaFoldDB" id="A0A699V152"/>
<organism evidence="1">
    <name type="scientific">Tanacetum cinerariifolium</name>
    <name type="common">Dalmatian daisy</name>
    <name type="synonym">Chrysanthemum cinerariifolium</name>
    <dbReference type="NCBI Taxonomy" id="118510"/>
    <lineage>
        <taxon>Eukaryota</taxon>
        <taxon>Viridiplantae</taxon>
        <taxon>Streptophyta</taxon>
        <taxon>Embryophyta</taxon>
        <taxon>Tracheophyta</taxon>
        <taxon>Spermatophyta</taxon>
        <taxon>Magnoliopsida</taxon>
        <taxon>eudicotyledons</taxon>
        <taxon>Gunneridae</taxon>
        <taxon>Pentapetalae</taxon>
        <taxon>asterids</taxon>
        <taxon>campanulids</taxon>
        <taxon>Asterales</taxon>
        <taxon>Asteraceae</taxon>
        <taxon>Asteroideae</taxon>
        <taxon>Anthemideae</taxon>
        <taxon>Anthemidinae</taxon>
        <taxon>Tanacetum</taxon>
    </lineage>
</organism>
<gene>
    <name evidence="1" type="ORF">Tci_897913</name>
</gene>
<protein>
    <submittedName>
        <fullName evidence="1">Uncharacterized protein</fullName>
    </submittedName>
</protein>
<evidence type="ECO:0000313" key="1">
    <source>
        <dbReference type="EMBL" id="GFD25944.1"/>
    </source>
</evidence>
<dbReference type="EMBL" id="BKCJ011364583">
    <property type="protein sequence ID" value="GFD25944.1"/>
    <property type="molecule type" value="Genomic_DNA"/>
</dbReference>
<comment type="caution">
    <text evidence="1">The sequence shown here is derived from an EMBL/GenBank/DDBJ whole genome shotgun (WGS) entry which is preliminary data.</text>
</comment>
<proteinExistence type="predicted"/>